<dbReference type="Proteomes" id="UP000694405">
    <property type="component" value="Chromosome 20"/>
</dbReference>
<sequence length="213" mass="23135">MAEVRSGGDNGGDNGGHGGRGAPGPARTELLSTVVDAFLEKLTAAGSFQRFSSCYRGFCRLRPELTGSVHSQFVPQLRDSIRAEFREVMEEANLEAVLNHLDGIVEDGEPQEEPAWRPSGIPEDDARSALVPSLLQHRSCLLRALRTKQEENRKAAESVLEGRGRIRELQEQIQAHRQGWKVPEGRELAPAPPWGSSGSLSSGVLVPPLPGTQ</sequence>
<evidence type="ECO:0000256" key="2">
    <source>
        <dbReference type="ARBA" id="ARBA00004629"/>
    </source>
</evidence>
<dbReference type="InterPro" id="IPR007128">
    <property type="entry name" value="PMF1/Nnf1"/>
</dbReference>
<keyword evidence="7" id="KW-0539">Nucleus</keyword>
<evidence type="ECO:0000256" key="4">
    <source>
        <dbReference type="ARBA" id="ARBA00022618"/>
    </source>
</evidence>
<evidence type="ECO:0000256" key="6">
    <source>
        <dbReference type="ARBA" id="ARBA00022838"/>
    </source>
</evidence>
<evidence type="ECO:0000256" key="10">
    <source>
        <dbReference type="SAM" id="MobiDB-lite"/>
    </source>
</evidence>
<keyword evidence="3" id="KW-0158">Chromosome</keyword>
<dbReference type="GO" id="GO:0005634">
    <property type="term" value="C:nucleus"/>
    <property type="evidence" value="ECO:0007669"/>
    <property type="project" value="UniProtKB-SubCell"/>
</dbReference>
<organism evidence="11 12">
    <name type="scientific">Melopsittacus undulatus</name>
    <name type="common">Budgerigar</name>
    <name type="synonym">Psittacus undulatus</name>
    <dbReference type="NCBI Taxonomy" id="13146"/>
    <lineage>
        <taxon>Eukaryota</taxon>
        <taxon>Metazoa</taxon>
        <taxon>Chordata</taxon>
        <taxon>Craniata</taxon>
        <taxon>Vertebrata</taxon>
        <taxon>Euteleostomi</taxon>
        <taxon>Archelosauria</taxon>
        <taxon>Archosauria</taxon>
        <taxon>Dinosauria</taxon>
        <taxon>Saurischia</taxon>
        <taxon>Theropoda</taxon>
        <taxon>Coelurosauria</taxon>
        <taxon>Aves</taxon>
        <taxon>Neognathae</taxon>
        <taxon>Neoaves</taxon>
        <taxon>Telluraves</taxon>
        <taxon>Australaves</taxon>
        <taxon>Psittaciformes</taxon>
        <taxon>Psittaculidae</taxon>
        <taxon>Melopsittacus</taxon>
    </lineage>
</organism>
<dbReference type="AlphaFoldDB" id="A0A8V5GK18"/>
<evidence type="ECO:0000256" key="7">
    <source>
        <dbReference type="ARBA" id="ARBA00023242"/>
    </source>
</evidence>
<feature type="region of interest" description="Disordered" evidence="10">
    <location>
        <begin position="173"/>
        <end position="213"/>
    </location>
</feature>
<evidence type="ECO:0000256" key="5">
    <source>
        <dbReference type="ARBA" id="ARBA00022776"/>
    </source>
</evidence>
<evidence type="ECO:0000256" key="3">
    <source>
        <dbReference type="ARBA" id="ARBA00022454"/>
    </source>
</evidence>
<keyword evidence="9" id="KW-0137">Centromere</keyword>
<comment type="subcellular location">
    <subcellularLocation>
        <location evidence="2">Chromosome</location>
        <location evidence="2">Centromere</location>
        <location evidence="2">Kinetochore</location>
    </subcellularLocation>
    <subcellularLocation>
        <location evidence="1">Nucleus</location>
    </subcellularLocation>
</comment>
<dbReference type="Ensembl" id="ENSMUNT00000034098.1">
    <property type="protein sequence ID" value="ENSMUNP00000024795.1"/>
    <property type="gene ID" value="ENSMUNG00000020113.1"/>
</dbReference>
<gene>
    <name evidence="11" type="primary">LOC101872649</name>
</gene>
<evidence type="ECO:0000313" key="11">
    <source>
        <dbReference type="Ensembl" id="ENSMUNP00000024795.1"/>
    </source>
</evidence>
<dbReference type="PANTHER" id="PTHR15459">
    <property type="entry name" value="POLYAMINE-MODULATED FACTOR 1"/>
    <property type="match status" value="1"/>
</dbReference>
<dbReference type="GO" id="GO:0000444">
    <property type="term" value="C:MIS12/MIND type complex"/>
    <property type="evidence" value="ECO:0007669"/>
    <property type="project" value="InterPro"/>
</dbReference>
<feature type="compositionally biased region" description="Low complexity" evidence="10">
    <location>
        <begin position="194"/>
        <end position="206"/>
    </location>
</feature>
<feature type="region of interest" description="Disordered" evidence="10">
    <location>
        <begin position="1"/>
        <end position="27"/>
    </location>
</feature>
<proteinExistence type="predicted"/>
<name>A0A8V5GK18_MELUD</name>
<reference evidence="11" key="3">
    <citation type="submission" date="2025-09" db="UniProtKB">
        <authorList>
            <consortium name="Ensembl"/>
        </authorList>
    </citation>
    <scope>IDENTIFICATION</scope>
</reference>
<accession>A0A8V5GK18</accession>
<dbReference type="GO" id="GO:0051301">
    <property type="term" value="P:cell division"/>
    <property type="evidence" value="ECO:0007669"/>
    <property type="project" value="UniProtKB-KW"/>
</dbReference>
<feature type="compositionally biased region" description="Gly residues" evidence="10">
    <location>
        <begin position="8"/>
        <end position="22"/>
    </location>
</feature>
<keyword evidence="12" id="KW-1185">Reference proteome</keyword>
<evidence type="ECO:0000313" key="12">
    <source>
        <dbReference type="Proteomes" id="UP000694405"/>
    </source>
</evidence>
<evidence type="ECO:0000256" key="9">
    <source>
        <dbReference type="ARBA" id="ARBA00023328"/>
    </source>
</evidence>
<protein>
    <submittedName>
        <fullName evidence="11">Uncharacterized protein</fullName>
    </submittedName>
</protein>
<evidence type="ECO:0000256" key="8">
    <source>
        <dbReference type="ARBA" id="ARBA00023306"/>
    </source>
</evidence>
<keyword evidence="8" id="KW-0131">Cell cycle</keyword>
<keyword evidence="4" id="KW-0132">Cell division</keyword>
<keyword evidence="5" id="KW-0498">Mitosis</keyword>
<evidence type="ECO:0000256" key="1">
    <source>
        <dbReference type="ARBA" id="ARBA00004123"/>
    </source>
</evidence>
<reference evidence="11" key="1">
    <citation type="submission" date="2020-03" db="EMBL/GenBank/DDBJ databases">
        <title>Melopsittacus undulatus (budgerigar) genome, bMelUnd1, maternal haplotype with Z.</title>
        <authorList>
            <person name="Gedman G."/>
            <person name="Mountcastle J."/>
            <person name="Haase B."/>
            <person name="Formenti G."/>
            <person name="Wright T."/>
            <person name="Apodaca J."/>
            <person name="Pelan S."/>
            <person name="Chow W."/>
            <person name="Rhie A."/>
            <person name="Howe K."/>
            <person name="Fedrigo O."/>
            <person name="Jarvis E.D."/>
        </authorList>
    </citation>
    <scope>NUCLEOTIDE SEQUENCE [LARGE SCALE GENOMIC DNA]</scope>
</reference>
<keyword evidence="6" id="KW-0995">Kinetochore</keyword>
<dbReference type="GO" id="GO:0007059">
    <property type="term" value="P:chromosome segregation"/>
    <property type="evidence" value="ECO:0007669"/>
    <property type="project" value="TreeGrafter"/>
</dbReference>
<dbReference type="PANTHER" id="PTHR15459:SF3">
    <property type="entry name" value="POLYAMINE-MODULATED FACTOR 1"/>
    <property type="match status" value="1"/>
</dbReference>
<dbReference type="Pfam" id="PF03980">
    <property type="entry name" value="Nnf1"/>
    <property type="match status" value="1"/>
</dbReference>
<reference evidence="11" key="2">
    <citation type="submission" date="2025-08" db="UniProtKB">
        <authorList>
            <consortium name="Ensembl"/>
        </authorList>
    </citation>
    <scope>IDENTIFICATION</scope>
</reference>